<evidence type="ECO:0000259" key="10">
    <source>
        <dbReference type="Pfam" id="PF13359"/>
    </source>
</evidence>
<name>A0A8J5X8F6_DIALT</name>
<organism evidence="12 13">
    <name type="scientific">Diacronema lutheri</name>
    <name type="common">Unicellular marine alga</name>
    <name type="synonym">Monochrysis lutheri</name>
    <dbReference type="NCBI Taxonomy" id="2081491"/>
    <lineage>
        <taxon>Eukaryota</taxon>
        <taxon>Haptista</taxon>
        <taxon>Haptophyta</taxon>
        <taxon>Pavlovophyceae</taxon>
        <taxon>Pavlovales</taxon>
        <taxon>Pavlovaceae</taxon>
        <taxon>Diacronema</taxon>
    </lineage>
</organism>
<evidence type="ECO:0000256" key="1">
    <source>
        <dbReference type="ARBA" id="ARBA00001968"/>
    </source>
</evidence>
<dbReference type="OMA" id="GPITHIN"/>
<keyword evidence="6" id="KW-0378">Hydrolase</keyword>
<evidence type="ECO:0000256" key="6">
    <source>
        <dbReference type="ARBA" id="ARBA00022801"/>
    </source>
</evidence>
<evidence type="ECO:0000256" key="7">
    <source>
        <dbReference type="ARBA" id="ARBA00023242"/>
    </source>
</evidence>
<keyword evidence="9" id="KW-1133">Transmembrane helix</keyword>
<dbReference type="GO" id="GO:0046872">
    <property type="term" value="F:metal ion binding"/>
    <property type="evidence" value="ECO:0007669"/>
    <property type="project" value="UniProtKB-KW"/>
</dbReference>
<dbReference type="GO" id="GO:0005634">
    <property type="term" value="C:nucleus"/>
    <property type="evidence" value="ECO:0007669"/>
    <property type="project" value="UniProtKB-SubCell"/>
</dbReference>
<keyword evidence="9" id="KW-0472">Membrane</keyword>
<dbReference type="InterPro" id="IPR045249">
    <property type="entry name" value="HARBI1-like"/>
</dbReference>
<dbReference type="GO" id="GO:0004518">
    <property type="term" value="F:nuclease activity"/>
    <property type="evidence" value="ECO:0007669"/>
    <property type="project" value="UniProtKB-KW"/>
</dbReference>
<evidence type="ECO:0000256" key="4">
    <source>
        <dbReference type="ARBA" id="ARBA00022722"/>
    </source>
</evidence>
<evidence type="ECO:0000256" key="8">
    <source>
        <dbReference type="SAM" id="MobiDB-lite"/>
    </source>
</evidence>
<keyword evidence="5" id="KW-0479">Metal-binding</keyword>
<dbReference type="GO" id="GO:0016787">
    <property type="term" value="F:hydrolase activity"/>
    <property type="evidence" value="ECO:0007669"/>
    <property type="project" value="UniProtKB-KW"/>
</dbReference>
<sequence>MQEDADLHIAVVGMVLTLLATVAAHDVLMIRRRRRLTGKARFRDRLHAMRKMDEIPEKEFKRMFRLDLQTFQAVLKKIERRLERPMPERAKARGDALPPKLMLACALRFLAGGSYLDICFGLEISRTSFNRSVDDVVDAINAEYTLDFDPGNLAQLQHLADECFYAIVVQAVCDARRRFIFVYANSEGSTPDSVAWGSSSLGEFLSSTGLPSGYCIVGDAAYPLSLSLLTPYPGDKLPSDKDAFNYWQSHYRIEIECSFGMLNRRWGIFWRPLEMSVGKATRVITCCMKLHNICIDAEDEAFEMGEIDWDGLPVPSSPFDPQDECELEELSLAHRTQRRNEKNDLREYHRENLKQMGFQRPRVGSRKRRRGEVCA</sequence>
<dbReference type="PANTHER" id="PTHR22930:SF85">
    <property type="entry name" value="GH03217P-RELATED"/>
    <property type="match status" value="1"/>
</dbReference>
<evidence type="ECO:0000313" key="12">
    <source>
        <dbReference type="EMBL" id="KAG8457390.1"/>
    </source>
</evidence>
<feature type="compositionally biased region" description="Basic residues" evidence="8">
    <location>
        <begin position="363"/>
        <end position="375"/>
    </location>
</feature>
<protein>
    <recommendedName>
        <fullName evidence="10">DDE Tnp4 domain-containing protein</fullName>
    </recommendedName>
</protein>
<accession>A0A8J5X8F6</accession>
<keyword evidence="9" id="KW-0812">Transmembrane</keyword>
<evidence type="ECO:0000256" key="2">
    <source>
        <dbReference type="ARBA" id="ARBA00004123"/>
    </source>
</evidence>
<reference evidence="12" key="1">
    <citation type="submission" date="2021-05" db="EMBL/GenBank/DDBJ databases">
        <title>The genome of the haptophyte Pavlova lutheri (Diacronema luteri, Pavlovales) - a model for lipid biosynthesis in eukaryotic algae.</title>
        <authorList>
            <person name="Hulatt C.J."/>
            <person name="Posewitz M.C."/>
        </authorList>
    </citation>
    <scope>NUCLEOTIDE SEQUENCE</scope>
    <source>
        <strain evidence="12">NIVA-4/92</strain>
    </source>
</reference>
<gene>
    <name evidence="11" type="ORF">KFE25_005069</name>
    <name evidence="12" type="ORF">KFE25_005071</name>
</gene>
<comment type="cofactor">
    <cofactor evidence="1">
        <name>a divalent metal cation</name>
        <dbReference type="ChEBI" id="CHEBI:60240"/>
    </cofactor>
</comment>
<comment type="similarity">
    <text evidence="3">Belongs to the HARBI1 family.</text>
</comment>
<evidence type="ECO:0000256" key="5">
    <source>
        <dbReference type="ARBA" id="ARBA00022723"/>
    </source>
</evidence>
<dbReference type="OrthoDB" id="2668416at2759"/>
<dbReference type="Pfam" id="PF13359">
    <property type="entry name" value="DDE_Tnp_4"/>
    <property type="match status" value="1"/>
</dbReference>
<evidence type="ECO:0000313" key="11">
    <source>
        <dbReference type="EMBL" id="KAG8457388.1"/>
    </source>
</evidence>
<comment type="caution">
    <text evidence="12">The sequence shown here is derived from an EMBL/GenBank/DDBJ whole genome shotgun (WGS) entry which is preliminary data.</text>
</comment>
<evidence type="ECO:0000256" key="9">
    <source>
        <dbReference type="SAM" id="Phobius"/>
    </source>
</evidence>
<feature type="domain" description="DDE Tnp4" evidence="10">
    <location>
        <begin position="165"/>
        <end position="292"/>
    </location>
</feature>
<evidence type="ECO:0000313" key="13">
    <source>
        <dbReference type="Proteomes" id="UP000751190"/>
    </source>
</evidence>
<keyword evidence="4" id="KW-0540">Nuclease</keyword>
<dbReference type="InterPro" id="IPR027806">
    <property type="entry name" value="HARBI1_dom"/>
</dbReference>
<dbReference type="EMBL" id="JAGTXO010000072">
    <property type="protein sequence ID" value="KAG8457388.1"/>
    <property type="molecule type" value="Genomic_DNA"/>
</dbReference>
<feature type="transmembrane region" description="Helical" evidence="9">
    <location>
        <begin position="6"/>
        <end position="29"/>
    </location>
</feature>
<evidence type="ECO:0000256" key="3">
    <source>
        <dbReference type="ARBA" id="ARBA00006958"/>
    </source>
</evidence>
<keyword evidence="13" id="KW-1185">Reference proteome</keyword>
<dbReference type="Proteomes" id="UP000751190">
    <property type="component" value="Unassembled WGS sequence"/>
</dbReference>
<keyword evidence="7" id="KW-0539">Nucleus</keyword>
<proteinExistence type="inferred from homology"/>
<feature type="region of interest" description="Disordered" evidence="8">
    <location>
        <begin position="354"/>
        <end position="375"/>
    </location>
</feature>
<dbReference type="PANTHER" id="PTHR22930">
    <property type="match status" value="1"/>
</dbReference>
<comment type="subcellular location">
    <subcellularLocation>
        <location evidence="2">Nucleus</location>
    </subcellularLocation>
</comment>
<dbReference type="AlphaFoldDB" id="A0A8J5X8F6"/>
<dbReference type="EMBL" id="JAGTXO010000072">
    <property type="protein sequence ID" value="KAG8457390.1"/>
    <property type="molecule type" value="Genomic_DNA"/>
</dbReference>